<dbReference type="Proteomes" id="UP000315295">
    <property type="component" value="Unassembled WGS sequence"/>
</dbReference>
<feature type="compositionally biased region" description="Basic and acidic residues" evidence="1">
    <location>
        <begin position="93"/>
        <end position="108"/>
    </location>
</feature>
<comment type="caution">
    <text evidence="2">The sequence shown here is derived from an EMBL/GenBank/DDBJ whole genome shotgun (WGS) entry which is preliminary data.</text>
</comment>
<accession>A0A540KJH1</accession>
<evidence type="ECO:0000313" key="2">
    <source>
        <dbReference type="EMBL" id="TQD74162.1"/>
    </source>
</evidence>
<sequence>MHHHPSKYRRSSQPKPYKWWKRKLQPSSIKHQMDLSHRLNETTGKENPLVTIPIKAYTWKVVVCPSKPELYPPSERFAMSRVKKNGLQIQNCERSRKDKARWGGKDGE</sequence>
<proteinExistence type="predicted"/>
<dbReference type="AlphaFoldDB" id="A0A540KJH1"/>
<protein>
    <submittedName>
        <fullName evidence="2">Uncharacterized protein</fullName>
    </submittedName>
</protein>
<reference evidence="2 3" key="1">
    <citation type="journal article" date="2019" name="G3 (Bethesda)">
        <title>Sequencing of a Wild Apple (Malus baccata) Genome Unravels the Differences Between Cultivated and Wild Apple Species Regarding Disease Resistance and Cold Tolerance.</title>
        <authorList>
            <person name="Chen X."/>
        </authorList>
    </citation>
    <scope>NUCLEOTIDE SEQUENCE [LARGE SCALE GENOMIC DNA]</scope>
    <source>
        <strain evidence="3">cv. Shandingzi</strain>
        <tissue evidence="2">Leaves</tissue>
    </source>
</reference>
<evidence type="ECO:0000256" key="1">
    <source>
        <dbReference type="SAM" id="MobiDB-lite"/>
    </source>
</evidence>
<gene>
    <name evidence="2" type="ORF">C1H46_040299</name>
</gene>
<name>A0A540KJH1_MALBA</name>
<dbReference type="EMBL" id="VIEB01001211">
    <property type="protein sequence ID" value="TQD74162.1"/>
    <property type="molecule type" value="Genomic_DNA"/>
</dbReference>
<feature type="region of interest" description="Disordered" evidence="1">
    <location>
        <begin position="88"/>
        <end position="108"/>
    </location>
</feature>
<organism evidence="2 3">
    <name type="scientific">Malus baccata</name>
    <name type="common">Siberian crab apple</name>
    <name type="synonym">Pyrus baccata</name>
    <dbReference type="NCBI Taxonomy" id="106549"/>
    <lineage>
        <taxon>Eukaryota</taxon>
        <taxon>Viridiplantae</taxon>
        <taxon>Streptophyta</taxon>
        <taxon>Embryophyta</taxon>
        <taxon>Tracheophyta</taxon>
        <taxon>Spermatophyta</taxon>
        <taxon>Magnoliopsida</taxon>
        <taxon>eudicotyledons</taxon>
        <taxon>Gunneridae</taxon>
        <taxon>Pentapetalae</taxon>
        <taxon>rosids</taxon>
        <taxon>fabids</taxon>
        <taxon>Rosales</taxon>
        <taxon>Rosaceae</taxon>
        <taxon>Amygdaloideae</taxon>
        <taxon>Maleae</taxon>
        <taxon>Malus</taxon>
    </lineage>
</organism>
<evidence type="ECO:0000313" key="3">
    <source>
        <dbReference type="Proteomes" id="UP000315295"/>
    </source>
</evidence>
<keyword evidence="3" id="KW-1185">Reference proteome</keyword>